<keyword evidence="2" id="KW-0472">Membrane</keyword>
<reference evidence="3 4" key="1">
    <citation type="submission" date="2023-11" db="EMBL/GenBank/DDBJ databases">
        <title>An acidophilic fungus is an integral part of prey digestion in a carnivorous sundew plant.</title>
        <authorList>
            <person name="Tsai I.J."/>
        </authorList>
    </citation>
    <scope>NUCLEOTIDE SEQUENCE [LARGE SCALE GENOMIC DNA]</scope>
    <source>
        <strain evidence="3">169a</strain>
    </source>
</reference>
<feature type="transmembrane region" description="Helical" evidence="2">
    <location>
        <begin position="37"/>
        <end position="60"/>
    </location>
</feature>
<gene>
    <name evidence="3" type="ORF">R9X50_00080400</name>
</gene>
<dbReference type="EMBL" id="CP138580">
    <property type="protein sequence ID" value="WPG98020.1"/>
    <property type="molecule type" value="Genomic_DNA"/>
</dbReference>
<feature type="compositionally biased region" description="Basic and acidic residues" evidence="1">
    <location>
        <begin position="611"/>
        <end position="622"/>
    </location>
</feature>
<evidence type="ECO:0000313" key="3">
    <source>
        <dbReference type="EMBL" id="WPG98020.1"/>
    </source>
</evidence>
<sequence length="768" mass="84026">MSGAGPVILSSTKQSAEAEQHYVEHVTPFHRSDNMKAALICTAIVVVLVAGLAWAQRWALSACAIESLVLIFGESTSSRLFSSIPLWSILAALNVVYAVCSTSWLLYGVFTALCYPLVLLTCLFQFDTAANFARKNLRKVLRQLHFTRDTIALFNIPALQIDTDVEGLFVVRGLSISLSNLTIEAHSIELGIKLSSDMELALYVDTVKVSLFRKIEIGDVFGNLKGGKVEMTFGDLDTEENEEDSDDSSIFNNTALLRAATVGSEGFKKRPQLRESLTGAHTIKDSSASAGLHSVKTLSPDDSKAEKQYLNILTEIRTTSAVYQSRQQVRKKAQGNNGFNIDNERDMRAAICSELHSLPTIVHAPERSVRVTTLQKLQHPSVRKFMHRMPFLLRLLLTPLTYFHPVTISSINAAGSGRFLSIILQQHVFKHYASDNAEIRRLARRINAWLTAANFAAELTDISALSQVPLSTSFDIVTYLNFKDIMAYRTVAETSTLTRVVQLAGADATFTIPSMLLPHHEHLIPPPPSPAEIEQLDVEVEESDGVPKTVQAEAKREKVLKDEATINMSVHGSLPAAADQSLLNFIAALVKATKIIELEKDLDDDVPETNGEPKGKDDEGKVKSSSASFFEADSNPPSPTKLKLSKTFPLATPDSPATPTKTDNLKSFARHVRQNLSVSSTNAGAAIKEFAQTNARDIQSTFKDLPDLMKKAAVGVAINDRWIARIVGKIAAKLESAQGDIGYSGGIPVALGPYRTAFEDGWQTKILP</sequence>
<name>A0AAQ3R7B9_9PEZI</name>
<protein>
    <submittedName>
        <fullName evidence="3">Uncharacterized protein</fullName>
    </submittedName>
</protein>
<proteinExistence type="predicted"/>
<evidence type="ECO:0000256" key="1">
    <source>
        <dbReference type="SAM" id="MobiDB-lite"/>
    </source>
</evidence>
<organism evidence="3 4">
    <name type="scientific">Acrodontium crateriforme</name>
    <dbReference type="NCBI Taxonomy" id="150365"/>
    <lineage>
        <taxon>Eukaryota</taxon>
        <taxon>Fungi</taxon>
        <taxon>Dikarya</taxon>
        <taxon>Ascomycota</taxon>
        <taxon>Pezizomycotina</taxon>
        <taxon>Dothideomycetes</taxon>
        <taxon>Dothideomycetidae</taxon>
        <taxon>Mycosphaerellales</taxon>
        <taxon>Teratosphaeriaceae</taxon>
        <taxon>Acrodontium</taxon>
    </lineage>
</organism>
<keyword evidence="2" id="KW-1133">Transmembrane helix</keyword>
<accession>A0AAQ3R7B9</accession>
<keyword evidence="4" id="KW-1185">Reference proteome</keyword>
<dbReference type="AlphaFoldDB" id="A0AAQ3R7B9"/>
<evidence type="ECO:0000313" key="4">
    <source>
        <dbReference type="Proteomes" id="UP001303373"/>
    </source>
</evidence>
<dbReference type="Proteomes" id="UP001303373">
    <property type="component" value="Chromosome 1"/>
</dbReference>
<keyword evidence="2" id="KW-0812">Transmembrane</keyword>
<feature type="transmembrane region" description="Helical" evidence="2">
    <location>
        <begin position="105"/>
        <end position="126"/>
    </location>
</feature>
<feature type="region of interest" description="Disordered" evidence="1">
    <location>
        <begin position="604"/>
        <end position="663"/>
    </location>
</feature>
<evidence type="ECO:0000256" key="2">
    <source>
        <dbReference type="SAM" id="Phobius"/>
    </source>
</evidence>
<feature type="transmembrane region" description="Helical" evidence="2">
    <location>
        <begin position="80"/>
        <end position="99"/>
    </location>
</feature>